<proteinExistence type="predicted"/>
<feature type="transmembrane region" description="Helical" evidence="5">
    <location>
        <begin position="170"/>
        <end position="192"/>
    </location>
</feature>
<feature type="transmembrane region" description="Helical" evidence="5">
    <location>
        <begin position="204"/>
        <end position="225"/>
    </location>
</feature>
<dbReference type="EMBL" id="CAACYD010000006">
    <property type="protein sequence ID" value="VFA88630.1"/>
    <property type="molecule type" value="Genomic_DNA"/>
</dbReference>
<dbReference type="RefSeq" id="WP_006901176.1">
    <property type="nucleotide sequence ID" value="NZ_CAACYD010000006.1"/>
</dbReference>
<evidence type="ECO:0000256" key="5">
    <source>
        <dbReference type="SAM" id="Phobius"/>
    </source>
</evidence>
<feature type="transmembrane region" description="Helical" evidence="5">
    <location>
        <begin position="297"/>
        <end position="316"/>
    </location>
</feature>
<evidence type="ECO:0000256" key="1">
    <source>
        <dbReference type="ARBA" id="ARBA00004141"/>
    </source>
</evidence>
<dbReference type="Gene3D" id="6.10.280.80">
    <property type="entry name" value="NCX, peripheral helical region"/>
    <property type="match status" value="1"/>
</dbReference>
<accession>A0ABD7V2S4</accession>
<feature type="transmembrane region" description="Helical" evidence="5">
    <location>
        <begin position="237"/>
        <end position="260"/>
    </location>
</feature>
<evidence type="ECO:0000313" key="8">
    <source>
        <dbReference type="Proteomes" id="UP000360750"/>
    </source>
</evidence>
<dbReference type="Proteomes" id="UP000360750">
    <property type="component" value="Unassembled WGS sequence"/>
</dbReference>
<feature type="transmembrane region" description="Helical" evidence="5">
    <location>
        <begin position="272"/>
        <end position="290"/>
    </location>
</feature>
<dbReference type="InterPro" id="IPR004837">
    <property type="entry name" value="NaCa_Exmemb"/>
</dbReference>
<sequence>MLVDAGLVVAGLAGLVIGAEFLVRGGSAIATRLGVSPLLVGLTIVSVGTSMPELAVGIDATLNDAGPLAVGNIAGTNIVNILLILGLSAAMVPLALGKQTLRLDLPAMSISAVLMLVLSLNGSLGRIDGVILLLLGIGYTAAAIRSELRERATPVEEEIAEELPAKGGPLWLRALELLGGIAAVVVAADWLVDGSVSIATDLGVSEAFIGLTIVAIGTSAPELVTTLMSTIRGDRDLAIGNLIGSSVYNIVFILGVTALVKPIEVTSDLIRVDIPLMTAVAVLCIPVFVSGRRVSRLEGIGFVALYVIYLVVLLVFRT</sequence>
<comment type="subcellular location">
    <subcellularLocation>
        <location evidence="1">Membrane</location>
        <topology evidence="1">Multi-pass membrane protein</topology>
    </subcellularLocation>
</comment>
<keyword evidence="2 5" id="KW-0812">Transmembrane</keyword>
<feature type="domain" description="Sodium/calcium exchanger membrane region" evidence="6">
    <location>
        <begin position="177"/>
        <end position="314"/>
    </location>
</feature>
<evidence type="ECO:0000256" key="3">
    <source>
        <dbReference type="ARBA" id="ARBA00022989"/>
    </source>
</evidence>
<dbReference type="InterPro" id="IPR044880">
    <property type="entry name" value="NCX_ion-bd_dom_sf"/>
</dbReference>
<keyword evidence="4 5" id="KW-0472">Membrane</keyword>
<dbReference type="GeneID" id="60750185"/>
<organism evidence="7 8">
    <name type="scientific">Gordonia paraffinivorans</name>
    <dbReference type="NCBI Taxonomy" id="175628"/>
    <lineage>
        <taxon>Bacteria</taxon>
        <taxon>Bacillati</taxon>
        <taxon>Actinomycetota</taxon>
        <taxon>Actinomycetes</taxon>
        <taxon>Mycobacteriales</taxon>
        <taxon>Gordoniaceae</taxon>
        <taxon>Gordonia</taxon>
    </lineage>
</organism>
<reference evidence="7 8" key="1">
    <citation type="submission" date="2019-02" db="EMBL/GenBank/DDBJ databases">
        <authorList>
            <consortium name="Pathogen Informatics"/>
        </authorList>
    </citation>
    <scope>NUCLEOTIDE SEQUENCE [LARGE SCALE GENOMIC DNA]</scope>
    <source>
        <strain evidence="7 8">3012STDY6756503</strain>
    </source>
</reference>
<evidence type="ECO:0000313" key="7">
    <source>
        <dbReference type="EMBL" id="VFA88630.1"/>
    </source>
</evidence>
<dbReference type="InterPro" id="IPR004481">
    <property type="entry name" value="K/Na/Ca-exchanger"/>
</dbReference>
<dbReference type="Pfam" id="PF01699">
    <property type="entry name" value="Na_Ca_ex"/>
    <property type="match status" value="2"/>
</dbReference>
<evidence type="ECO:0000256" key="4">
    <source>
        <dbReference type="ARBA" id="ARBA00023136"/>
    </source>
</evidence>
<feature type="domain" description="Sodium/calcium exchanger membrane region" evidence="6">
    <location>
        <begin position="6"/>
        <end position="143"/>
    </location>
</feature>
<name>A0ABD7V2S4_9ACTN</name>
<dbReference type="NCBIfam" id="TIGR00367">
    <property type="entry name" value="calcium/sodium antiporter"/>
    <property type="match status" value="1"/>
</dbReference>
<comment type="caution">
    <text evidence="7">The sequence shown here is derived from an EMBL/GenBank/DDBJ whole genome shotgun (WGS) entry which is preliminary data.</text>
</comment>
<feature type="transmembrane region" description="Helical" evidence="5">
    <location>
        <begin position="35"/>
        <end position="58"/>
    </location>
</feature>
<evidence type="ECO:0000256" key="2">
    <source>
        <dbReference type="ARBA" id="ARBA00022692"/>
    </source>
</evidence>
<dbReference type="Gene3D" id="1.20.1420.30">
    <property type="entry name" value="NCX, central ion-binding region"/>
    <property type="match status" value="1"/>
</dbReference>
<evidence type="ECO:0000259" key="6">
    <source>
        <dbReference type="Pfam" id="PF01699"/>
    </source>
</evidence>
<feature type="transmembrane region" description="Helical" evidence="5">
    <location>
        <begin position="78"/>
        <end position="96"/>
    </location>
</feature>
<keyword evidence="3 5" id="KW-1133">Transmembrane helix</keyword>
<dbReference type="GO" id="GO:0016020">
    <property type="term" value="C:membrane"/>
    <property type="evidence" value="ECO:0007669"/>
    <property type="project" value="UniProtKB-SubCell"/>
</dbReference>
<dbReference type="PANTHER" id="PTHR10846:SF8">
    <property type="entry name" value="INNER MEMBRANE PROTEIN YRBG"/>
    <property type="match status" value="1"/>
</dbReference>
<dbReference type="PANTHER" id="PTHR10846">
    <property type="entry name" value="SODIUM/POTASSIUM/CALCIUM EXCHANGER"/>
    <property type="match status" value="1"/>
</dbReference>
<gene>
    <name evidence="7" type="primary">yrbG</name>
    <name evidence="7" type="ORF">NCTC8139_02180</name>
</gene>
<feature type="transmembrane region" description="Helical" evidence="5">
    <location>
        <begin position="6"/>
        <end position="23"/>
    </location>
</feature>
<protein>
    <submittedName>
        <fullName evidence="7">Inner membrane protein yrbG</fullName>
    </submittedName>
</protein>
<dbReference type="AlphaFoldDB" id="A0ABD7V2S4"/>